<comment type="caution">
    <text evidence="3">The sequence shown here is derived from an EMBL/GenBank/DDBJ whole genome shotgun (WGS) entry which is preliminary data.</text>
</comment>
<feature type="region of interest" description="Disordered" evidence="2">
    <location>
        <begin position="516"/>
        <end position="558"/>
    </location>
</feature>
<accession>A0A6V7H077</accession>
<keyword evidence="1" id="KW-0175">Coiled coil</keyword>
<dbReference type="EMBL" id="CAJDYZ010004854">
    <property type="protein sequence ID" value="CAD1471990.1"/>
    <property type="molecule type" value="Genomic_DNA"/>
</dbReference>
<proteinExistence type="predicted"/>
<feature type="compositionally biased region" description="Basic and acidic residues" evidence="2">
    <location>
        <begin position="598"/>
        <end position="627"/>
    </location>
</feature>
<evidence type="ECO:0000313" key="4">
    <source>
        <dbReference type="Proteomes" id="UP000752696"/>
    </source>
</evidence>
<feature type="region of interest" description="Disordered" evidence="2">
    <location>
        <begin position="684"/>
        <end position="725"/>
    </location>
</feature>
<organism evidence="3 4">
    <name type="scientific">Heterotrigona itama</name>
    <dbReference type="NCBI Taxonomy" id="395501"/>
    <lineage>
        <taxon>Eukaryota</taxon>
        <taxon>Metazoa</taxon>
        <taxon>Ecdysozoa</taxon>
        <taxon>Arthropoda</taxon>
        <taxon>Hexapoda</taxon>
        <taxon>Insecta</taxon>
        <taxon>Pterygota</taxon>
        <taxon>Neoptera</taxon>
        <taxon>Endopterygota</taxon>
        <taxon>Hymenoptera</taxon>
        <taxon>Apocrita</taxon>
        <taxon>Aculeata</taxon>
        <taxon>Apoidea</taxon>
        <taxon>Anthophila</taxon>
        <taxon>Apidae</taxon>
        <taxon>Heterotrigona</taxon>
    </lineage>
</organism>
<protein>
    <submittedName>
        <fullName evidence="3">Uncharacterized protein</fullName>
    </submittedName>
</protein>
<dbReference type="OrthoDB" id="7611903at2759"/>
<reference evidence="3" key="1">
    <citation type="submission" date="2020-07" db="EMBL/GenBank/DDBJ databases">
        <authorList>
            <person name="Nazaruddin N."/>
        </authorList>
    </citation>
    <scope>NUCLEOTIDE SEQUENCE</scope>
</reference>
<feature type="region of interest" description="Disordered" evidence="2">
    <location>
        <begin position="1153"/>
        <end position="1174"/>
    </location>
</feature>
<evidence type="ECO:0000256" key="1">
    <source>
        <dbReference type="SAM" id="Coils"/>
    </source>
</evidence>
<keyword evidence="4" id="KW-1185">Reference proteome</keyword>
<dbReference type="Proteomes" id="UP000752696">
    <property type="component" value="Unassembled WGS sequence"/>
</dbReference>
<feature type="compositionally biased region" description="Basic and acidic residues" evidence="2">
    <location>
        <begin position="684"/>
        <end position="696"/>
    </location>
</feature>
<feature type="coiled-coil region" evidence="1">
    <location>
        <begin position="52"/>
        <end position="104"/>
    </location>
</feature>
<feature type="non-terminal residue" evidence="3">
    <location>
        <position position="1204"/>
    </location>
</feature>
<feature type="compositionally biased region" description="Basic and acidic residues" evidence="2">
    <location>
        <begin position="545"/>
        <end position="558"/>
    </location>
</feature>
<evidence type="ECO:0000256" key="2">
    <source>
        <dbReference type="SAM" id="MobiDB-lite"/>
    </source>
</evidence>
<dbReference type="AlphaFoldDB" id="A0A6V7H077"/>
<name>A0A6V7H077_9HYME</name>
<sequence>SDGHAGECGVPECKKKWLEKVPSCASIESADIECLEKLQQLAENEVYTRRKIAELESREEAYMRTLQQADELWCKLDTDAVSTVTALQEQLDAKTAANQRMADRICELEDVIEELRARLGVCRGELEKHVSVSKIEAMIGKEDDFADVLEKEVLVTVPVRDEEVGRVDDLADVDEKFVVAAPRLADVDIEVRPDVVDRDLETRPDVTDAELEIKPDVEHVAMEVLRRDLIPVDDVQVELLEKYGWKFDAAEMTVRETAEAIELRERLLKAQIEREVKTVQPDKEERIVAEEVIAEEIEPFREIRPAEEVEADEKVTPVEPTEEIEPAEDIEVEKYESALDIEYVEDAIKPIQEIRPVEGIEAEPAEDVRLVEHYEPTEQIKPRPVEEVRPLEDITPIEETKAKAVVEVTRPVEETRPVEDIRPVEETRPVEDIRPVEETRLVEDIRPVEETKAELDKEIRPTEEIKPRPAEEVRLIEETKIEPVGKITVTEEVKPRPVEDVRPIEEIEAEPVKEIRPIEEIEPRPVREIGPEEDIKPTETVPPSEPRKIEKEGAPVPKYAEDKIDRDNILVPRKEMLSWQSDVDTIRTTIATNVKEIAARSRQEATVKRPEEKFPEIESEIRAKPEVTEAEVPPKIGEKEVEVKPDAAVELKLEFEHPPEPPTTPFAPAVSPRLEEDAILEERLEETPKVAKEPEKMPTIPEVDEDEVPPMKEEEKIEEEIGEPLAKIEEDVPVKVIAEKKEIDVEIEEEPKKEEEEVKWVPLEEKRLEEMLMEEEEKGVEAPVAVEEVLLEVEVLLDEIKVPEEETPIWKEPPVEKEEFVPCICPLVPPPVSDKLFHAFKNIFHSSIATSNIFRIIVLQPTKKIEITQTEITRIETVQVVTQTVIDVETQTTPRITRQAQPQLVTITRAIDPDPETIERLLNYERPLKEQFAAMTVTESSHTHKSHISSVHISATEIGDPRGPAVERPFVIQSPTILPGPLGPLRGVPSGARGPLPPDHPLSAVLQTLRAEKKREREPERELRSIYYGKNSGELDRDEGKCNCCQCGRTMPTPLQTSRTQVEGQAPTSVFRIVSNVPTTGTRVSPGIDQTTQHEAVYSKCKLRKLQQTLRAQDSLRRATKKSTRDQEVYTCETEPKKALPCREKVKRKSADQSCMAKIPKAKPRRVDDSDEDQSATVGCACSGLIEVKPGVMKKVHCACGDPD</sequence>
<evidence type="ECO:0000313" key="3">
    <source>
        <dbReference type="EMBL" id="CAD1471990.1"/>
    </source>
</evidence>
<gene>
    <name evidence="3" type="ORF">MHI_LOCUS255952</name>
</gene>
<feature type="region of interest" description="Disordered" evidence="2">
    <location>
        <begin position="598"/>
        <end position="641"/>
    </location>
</feature>
<feature type="compositionally biased region" description="Basic and acidic residues" evidence="2">
    <location>
        <begin position="516"/>
        <end position="537"/>
    </location>
</feature>